<feature type="region of interest" description="Disordered" evidence="2">
    <location>
        <begin position="149"/>
        <end position="208"/>
    </location>
</feature>
<evidence type="ECO:0000256" key="1">
    <source>
        <dbReference type="PROSITE-ProRule" id="PRU00723"/>
    </source>
</evidence>
<feature type="compositionally biased region" description="Low complexity" evidence="2">
    <location>
        <begin position="170"/>
        <end position="187"/>
    </location>
</feature>
<keyword evidence="1" id="KW-0862">Zinc</keyword>
<evidence type="ECO:0000313" key="4">
    <source>
        <dbReference type="EMBL" id="CAK0827687.1"/>
    </source>
</evidence>
<feature type="region of interest" description="Disordered" evidence="2">
    <location>
        <begin position="221"/>
        <end position="333"/>
    </location>
</feature>
<feature type="compositionally biased region" description="Low complexity" evidence="2">
    <location>
        <begin position="299"/>
        <end position="309"/>
    </location>
</feature>
<sequence>MPCRAASWPTVSRCGATAVAGVRFGQSLEAPPAAATGSPPEAQDGQAYVRLEGPPRGGGAQGGPPHVEGSAQATERKPAESTSAGRRAGGTRGSAEKLGERAPMGKPLSGRAPRPRAEGGNEKRKFCMFHLQGICRKSTQECPWAHSIEEMESSRSRAKKKASPARDDSASWPSESSSSPAPPLWEAVQAATAAQKHCRPPQTSTAPALAATHVMDGGVDMIAGSTRRGDPRLLNLSPEPVLTPERGMYYRKPPPGAQGAAPVPLPELPLDWPAGGLSPQGPPDEPTAPKHPSEPPPSALGAGLLRLGVGWPGPPPGLEDLGGCGRALPGLSA</sequence>
<evidence type="ECO:0000256" key="2">
    <source>
        <dbReference type="SAM" id="MobiDB-lite"/>
    </source>
</evidence>
<dbReference type="Proteomes" id="UP001189429">
    <property type="component" value="Unassembled WGS sequence"/>
</dbReference>
<organism evidence="4 5">
    <name type="scientific">Prorocentrum cordatum</name>
    <dbReference type="NCBI Taxonomy" id="2364126"/>
    <lineage>
        <taxon>Eukaryota</taxon>
        <taxon>Sar</taxon>
        <taxon>Alveolata</taxon>
        <taxon>Dinophyceae</taxon>
        <taxon>Prorocentrales</taxon>
        <taxon>Prorocentraceae</taxon>
        <taxon>Prorocentrum</taxon>
    </lineage>
</organism>
<feature type="domain" description="C3H1-type" evidence="3">
    <location>
        <begin position="121"/>
        <end position="149"/>
    </location>
</feature>
<dbReference type="EMBL" id="CAUYUJ010009791">
    <property type="protein sequence ID" value="CAK0827687.1"/>
    <property type="molecule type" value="Genomic_DNA"/>
</dbReference>
<proteinExistence type="predicted"/>
<dbReference type="InterPro" id="IPR000571">
    <property type="entry name" value="Znf_CCCH"/>
</dbReference>
<feature type="zinc finger region" description="C3H1-type" evidence="1">
    <location>
        <begin position="121"/>
        <end position="149"/>
    </location>
</feature>
<dbReference type="PROSITE" id="PS50103">
    <property type="entry name" value="ZF_C3H1"/>
    <property type="match status" value="1"/>
</dbReference>
<keyword evidence="1" id="KW-0863">Zinc-finger</keyword>
<keyword evidence="1" id="KW-0479">Metal-binding</keyword>
<protein>
    <recommendedName>
        <fullName evidence="3">C3H1-type domain-containing protein</fullName>
    </recommendedName>
</protein>
<reference evidence="4" key="1">
    <citation type="submission" date="2023-10" db="EMBL/GenBank/DDBJ databases">
        <authorList>
            <person name="Chen Y."/>
            <person name="Shah S."/>
            <person name="Dougan E. K."/>
            <person name="Thang M."/>
            <person name="Chan C."/>
        </authorList>
    </citation>
    <scope>NUCLEOTIDE SEQUENCE [LARGE SCALE GENOMIC DNA]</scope>
</reference>
<name>A0ABN9S754_9DINO</name>
<keyword evidence="5" id="KW-1185">Reference proteome</keyword>
<accession>A0ABN9S754</accession>
<comment type="caution">
    <text evidence="4">The sequence shown here is derived from an EMBL/GenBank/DDBJ whole genome shotgun (WGS) entry which is preliminary data.</text>
</comment>
<evidence type="ECO:0000259" key="3">
    <source>
        <dbReference type="PROSITE" id="PS50103"/>
    </source>
</evidence>
<gene>
    <name evidence="4" type="ORF">PCOR1329_LOCUS27157</name>
</gene>
<evidence type="ECO:0000313" key="5">
    <source>
        <dbReference type="Proteomes" id="UP001189429"/>
    </source>
</evidence>
<feature type="region of interest" description="Disordered" evidence="2">
    <location>
        <begin position="30"/>
        <end position="121"/>
    </location>
</feature>